<accession>A0AAD8CCJ4</accession>
<feature type="non-terminal residue" evidence="1">
    <location>
        <position position="53"/>
    </location>
</feature>
<protein>
    <submittedName>
        <fullName evidence="1">Uncharacterized protein</fullName>
    </submittedName>
</protein>
<comment type="caution">
    <text evidence="1">The sequence shown here is derived from an EMBL/GenBank/DDBJ whole genome shotgun (WGS) entry which is preliminary data.</text>
</comment>
<name>A0AAD8CCJ4_BIOPF</name>
<dbReference type="Proteomes" id="UP001233172">
    <property type="component" value="Unassembled WGS sequence"/>
</dbReference>
<dbReference type="AlphaFoldDB" id="A0AAD8CCJ4"/>
<dbReference type="EMBL" id="JASAOG010000002">
    <property type="protein sequence ID" value="KAK0069525.1"/>
    <property type="molecule type" value="Genomic_DNA"/>
</dbReference>
<evidence type="ECO:0000313" key="1">
    <source>
        <dbReference type="EMBL" id="KAK0069525.1"/>
    </source>
</evidence>
<keyword evidence="2" id="KW-1185">Reference proteome</keyword>
<proteinExistence type="predicted"/>
<gene>
    <name evidence="1" type="ORF">Bpfe_000702</name>
</gene>
<evidence type="ECO:0000313" key="2">
    <source>
        <dbReference type="Proteomes" id="UP001233172"/>
    </source>
</evidence>
<reference evidence="1" key="1">
    <citation type="journal article" date="2023" name="PLoS Negl. Trop. Dis.">
        <title>A genome sequence for Biomphalaria pfeifferi, the major vector snail for the human-infecting parasite Schistosoma mansoni.</title>
        <authorList>
            <person name="Bu L."/>
            <person name="Lu L."/>
            <person name="Laidemitt M.R."/>
            <person name="Zhang S.M."/>
            <person name="Mutuku M."/>
            <person name="Mkoji G."/>
            <person name="Steinauer M."/>
            <person name="Loker E.S."/>
        </authorList>
    </citation>
    <scope>NUCLEOTIDE SEQUENCE</scope>
    <source>
        <strain evidence="1">KasaAsao</strain>
    </source>
</reference>
<organism evidence="1 2">
    <name type="scientific">Biomphalaria pfeifferi</name>
    <name type="common">Bloodfluke planorb</name>
    <name type="synonym">Freshwater snail</name>
    <dbReference type="NCBI Taxonomy" id="112525"/>
    <lineage>
        <taxon>Eukaryota</taxon>
        <taxon>Metazoa</taxon>
        <taxon>Spiralia</taxon>
        <taxon>Lophotrochozoa</taxon>
        <taxon>Mollusca</taxon>
        <taxon>Gastropoda</taxon>
        <taxon>Heterobranchia</taxon>
        <taxon>Euthyneura</taxon>
        <taxon>Panpulmonata</taxon>
        <taxon>Hygrophila</taxon>
        <taxon>Lymnaeoidea</taxon>
        <taxon>Planorbidae</taxon>
        <taxon>Biomphalaria</taxon>
    </lineage>
</organism>
<sequence>LPPLSNDVIGYCVTLLLTEIGHQIFIADRLKIDSTEYVRLQLGNRRFVIELSV</sequence>
<feature type="non-terminal residue" evidence="1">
    <location>
        <position position="1"/>
    </location>
</feature>
<reference evidence="1" key="2">
    <citation type="submission" date="2023-04" db="EMBL/GenBank/DDBJ databases">
        <authorList>
            <person name="Bu L."/>
            <person name="Lu L."/>
            <person name="Laidemitt M.R."/>
            <person name="Zhang S.M."/>
            <person name="Mutuku M."/>
            <person name="Mkoji G."/>
            <person name="Steinauer M."/>
            <person name="Loker E.S."/>
        </authorList>
    </citation>
    <scope>NUCLEOTIDE SEQUENCE</scope>
    <source>
        <strain evidence="1">KasaAsao</strain>
        <tissue evidence="1">Whole Snail</tissue>
    </source>
</reference>